<gene>
    <name evidence="1" type="ORF">HPB51_020752</name>
</gene>
<dbReference type="EMBL" id="JABSTU010000008">
    <property type="protein sequence ID" value="KAH8023994.1"/>
    <property type="molecule type" value="Genomic_DNA"/>
</dbReference>
<name>A0A9J6DQ33_RHIMP</name>
<reference evidence="1" key="1">
    <citation type="journal article" date="2020" name="Cell">
        <title>Large-Scale Comparative Analyses of Tick Genomes Elucidate Their Genetic Diversity and Vector Capacities.</title>
        <authorList>
            <consortium name="Tick Genome and Microbiome Consortium (TIGMIC)"/>
            <person name="Jia N."/>
            <person name="Wang J."/>
            <person name="Shi W."/>
            <person name="Du L."/>
            <person name="Sun Y."/>
            <person name="Zhan W."/>
            <person name="Jiang J.F."/>
            <person name="Wang Q."/>
            <person name="Zhang B."/>
            <person name="Ji P."/>
            <person name="Bell-Sakyi L."/>
            <person name="Cui X.M."/>
            <person name="Yuan T.T."/>
            <person name="Jiang B.G."/>
            <person name="Yang W.F."/>
            <person name="Lam T.T."/>
            <person name="Chang Q.C."/>
            <person name="Ding S.J."/>
            <person name="Wang X.J."/>
            <person name="Zhu J.G."/>
            <person name="Ruan X.D."/>
            <person name="Zhao L."/>
            <person name="Wei J.T."/>
            <person name="Ye R.Z."/>
            <person name="Que T.C."/>
            <person name="Du C.H."/>
            <person name="Zhou Y.H."/>
            <person name="Cheng J.X."/>
            <person name="Dai P.F."/>
            <person name="Guo W.B."/>
            <person name="Han X.H."/>
            <person name="Huang E.J."/>
            <person name="Li L.F."/>
            <person name="Wei W."/>
            <person name="Gao Y.C."/>
            <person name="Liu J.Z."/>
            <person name="Shao H.Z."/>
            <person name="Wang X."/>
            <person name="Wang C.C."/>
            <person name="Yang T.C."/>
            <person name="Huo Q.B."/>
            <person name="Li W."/>
            <person name="Chen H.Y."/>
            <person name="Chen S.E."/>
            <person name="Zhou L.G."/>
            <person name="Ni X.B."/>
            <person name="Tian J.H."/>
            <person name="Sheng Y."/>
            <person name="Liu T."/>
            <person name="Pan Y.S."/>
            <person name="Xia L.Y."/>
            <person name="Li J."/>
            <person name="Zhao F."/>
            <person name="Cao W.C."/>
        </authorList>
    </citation>
    <scope>NUCLEOTIDE SEQUENCE</scope>
    <source>
        <strain evidence="1">Rmic-2018</strain>
    </source>
</reference>
<sequence length="193" mass="20352">MGTAARPFLNILVPKPGRKDLWRKRRLARRARIPRAPLQGSNDLRVVAEAAAAVLAAAADPGRRCCVSWREPSRVPQTHAPTVPLRHGTHFLAFLSRMPDGRGRVSHWRAGGAVVVALPSPMDDEEEQEAVAGPHLPRAFGAIAVFARVVIYAPSLDGGGCSGGGTVSGRLDAVPADVLCSFSAALSEGATAR</sequence>
<dbReference type="AlphaFoldDB" id="A0A9J6DQ33"/>
<dbReference type="Proteomes" id="UP000821866">
    <property type="component" value="Chromosome 6"/>
</dbReference>
<reference evidence="1" key="2">
    <citation type="submission" date="2021-09" db="EMBL/GenBank/DDBJ databases">
        <authorList>
            <person name="Jia N."/>
            <person name="Wang J."/>
            <person name="Shi W."/>
            <person name="Du L."/>
            <person name="Sun Y."/>
            <person name="Zhan W."/>
            <person name="Jiang J."/>
            <person name="Wang Q."/>
            <person name="Zhang B."/>
            <person name="Ji P."/>
            <person name="Sakyi L.B."/>
            <person name="Cui X."/>
            <person name="Yuan T."/>
            <person name="Jiang B."/>
            <person name="Yang W."/>
            <person name="Lam T.T.-Y."/>
            <person name="Chang Q."/>
            <person name="Ding S."/>
            <person name="Wang X."/>
            <person name="Zhu J."/>
            <person name="Ruan X."/>
            <person name="Zhao L."/>
            <person name="Wei J."/>
            <person name="Que T."/>
            <person name="Du C."/>
            <person name="Cheng J."/>
            <person name="Dai P."/>
            <person name="Han X."/>
            <person name="Huang E."/>
            <person name="Gao Y."/>
            <person name="Liu J."/>
            <person name="Shao H."/>
            <person name="Ye R."/>
            <person name="Li L."/>
            <person name="Wei W."/>
            <person name="Wang X."/>
            <person name="Wang C."/>
            <person name="Huo Q."/>
            <person name="Li W."/>
            <person name="Guo W."/>
            <person name="Chen H."/>
            <person name="Chen S."/>
            <person name="Zhou L."/>
            <person name="Zhou L."/>
            <person name="Ni X."/>
            <person name="Tian J."/>
            <person name="Zhou Y."/>
            <person name="Sheng Y."/>
            <person name="Liu T."/>
            <person name="Pan Y."/>
            <person name="Xia L."/>
            <person name="Li J."/>
            <person name="Zhao F."/>
            <person name="Cao W."/>
        </authorList>
    </citation>
    <scope>NUCLEOTIDE SEQUENCE</scope>
    <source>
        <strain evidence="1">Rmic-2018</strain>
        <tissue evidence="1">Larvae</tissue>
    </source>
</reference>
<evidence type="ECO:0000313" key="2">
    <source>
        <dbReference type="Proteomes" id="UP000821866"/>
    </source>
</evidence>
<accession>A0A9J6DQ33</accession>
<comment type="caution">
    <text evidence="1">The sequence shown here is derived from an EMBL/GenBank/DDBJ whole genome shotgun (WGS) entry which is preliminary data.</text>
</comment>
<organism evidence="1 2">
    <name type="scientific">Rhipicephalus microplus</name>
    <name type="common">Cattle tick</name>
    <name type="synonym">Boophilus microplus</name>
    <dbReference type="NCBI Taxonomy" id="6941"/>
    <lineage>
        <taxon>Eukaryota</taxon>
        <taxon>Metazoa</taxon>
        <taxon>Ecdysozoa</taxon>
        <taxon>Arthropoda</taxon>
        <taxon>Chelicerata</taxon>
        <taxon>Arachnida</taxon>
        <taxon>Acari</taxon>
        <taxon>Parasitiformes</taxon>
        <taxon>Ixodida</taxon>
        <taxon>Ixodoidea</taxon>
        <taxon>Ixodidae</taxon>
        <taxon>Rhipicephalinae</taxon>
        <taxon>Rhipicephalus</taxon>
        <taxon>Boophilus</taxon>
    </lineage>
</organism>
<keyword evidence="2" id="KW-1185">Reference proteome</keyword>
<proteinExistence type="predicted"/>
<protein>
    <submittedName>
        <fullName evidence="1">Uncharacterized protein</fullName>
    </submittedName>
</protein>
<evidence type="ECO:0000313" key="1">
    <source>
        <dbReference type="EMBL" id="KAH8023994.1"/>
    </source>
</evidence>